<dbReference type="InterPro" id="IPR044094">
    <property type="entry name" value="AtsA-like_MBL-fold"/>
</dbReference>
<evidence type="ECO:0000256" key="2">
    <source>
        <dbReference type="SAM" id="SignalP"/>
    </source>
</evidence>
<reference evidence="4" key="1">
    <citation type="submission" date="2021-04" db="EMBL/GenBank/DDBJ databases">
        <title>Isolation of p-tert-butylphenol degrading bacteria Sphingobium phenoxybenzoativorans Tas13 from active sludge.</title>
        <authorList>
            <person name="Li Y."/>
        </authorList>
    </citation>
    <scope>NUCLEOTIDE SEQUENCE</scope>
    <source>
        <strain evidence="4">Tas13</strain>
    </source>
</reference>
<dbReference type="GO" id="GO:0042781">
    <property type="term" value="F:3'-tRNA processing endoribonuclease activity"/>
    <property type="evidence" value="ECO:0007669"/>
    <property type="project" value="TreeGrafter"/>
</dbReference>
<feature type="domain" description="Metallo-beta-lactamase" evidence="3">
    <location>
        <begin position="60"/>
        <end position="268"/>
    </location>
</feature>
<sequence length="337" mass="36346">MTLRRLIAATAASALIWGSAPLSAQPGSAEPTKAAADVAPSTRLILLGTAGGPIPRVKRAQPASLLQVGDRLYLIDAGDGVSRQLALAGFQPKAIDRLFITHLHMDHMAGLAPLMAFRWVARPATRIEIYGPAGTRSVADGAAQYLAVPETIFTAQLPPGQGLKEMMKVSEIERSGPVQIYQDDLVKVTAVENSHYDTMDKSRLPAGGKSFAYRFDTPGRSIVFTGDSGPSPAIEALAEGADILVSEVIDVPASIRFLKEQFKVPEDHLTAEVDHMTHEHLTPEEIGKMAARARVKMVILTHAVMGFDNEKDMRAYTDGVRKYFSGAVIMGQDLAEY</sequence>
<keyword evidence="1" id="KW-0378">Hydrolase</keyword>
<protein>
    <submittedName>
        <fullName evidence="4">MBL fold metallo-hydrolase</fullName>
    </submittedName>
</protein>
<keyword evidence="5" id="KW-1185">Reference proteome</keyword>
<dbReference type="Gene3D" id="3.60.15.10">
    <property type="entry name" value="Ribonuclease Z/Hydroxyacylglutathione hydrolase-like"/>
    <property type="match status" value="1"/>
</dbReference>
<dbReference type="Pfam" id="PF12706">
    <property type="entry name" value="Lactamase_B_2"/>
    <property type="match status" value="1"/>
</dbReference>
<dbReference type="SUPFAM" id="SSF56281">
    <property type="entry name" value="Metallo-hydrolase/oxidoreductase"/>
    <property type="match status" value="1"/>
</dbReference>
<dbReference type="SMART" id="SM00849">
    <property type="entry name" value="Lactamase_B"/>
    <property type="match status" value="1"/>
</dbReference>
<dbReference type="InterPro" id="IPR036866">
    <property type="entry name" value="RibonucZ/Hydroxyglut_hydro"/>
</dbReference>
<evidence type="ECO:0000256" key="1">
    <source>
        <dbReference type="ARBA" id="ARBA00022801"/>
    </source>
</evidence>
<gene>
    <name evidence="4" type="ORF">KFK14_18875</name>
</gene>
<dbReference type="EMBL" id="CP073910">
    <property type="protein sequence ID" value="QUT05054.1"/>
    <property type="molecule type" value="Genomic_DNA"/>
</dbReference>
<keyword evidence="2" id="KW-0732">Signal</keyword>
<dbReference type="AlphaFoldDB" id="A0A975K578"/>
<name>A0A975K578_9SPHN</name>
<dbReference type="PANTHER" id="PTHR46018">
    <property type="entry name" value="ZINC PHOSPHODIESTERASE ELAC PROTEIN 1"/>
    <property type="match status" value="1"/>
</dbReference>
<proteinExistence type="predicted"/>
<organism evidence="4 5">
    <name type="scientific">Sphingobium phenoxybenzoativorans</name>
    <dbReference type="NCBI Taxonomy" id="1592790"/>
    <lineage>
        <taxon>Bacteria</taxon>
        <taxon>Pseudomonadati</taxon>
        <taxon>Pseudomonadota</taxon>
        <taxon>Alphaproteobacteria</taxon>
        <taxon>Sphingomonadales</taxon>
        <taxon>Sphingomonadaceae</taxon>
        <taxon>Sphingobium</taxon>
    </lineage>
</organism>
<dbReference type="KEGG" id="spph:KFK14_18875"/>
<feature type="signal peptide" evidence="2">
    <location>
        <begin position="1"/>
        <end position="24"/>
    </location>
</feature>
<dbReference type="InterPro" id="IPR001279">
    <property type="entry name" value="Metallo-B-lactamas"/>
</dbReference>
<evidence type="ECO:0000259" key="3">
    <source>
        <dbReference type="SMART" id="SM00849"/>
    </source>
</evidence>
<dbReference type="CDD" id="cd07719">
    <property type="entry name" value="arylsulfatase_AtsA-like_MBL-fold"/>
    <property type="match status" value="1"/>
</dbReference>
<dbReference type="PANTHER" id="PTHR46018:SF2">
    <property type="entry name" value="ZINC PHOSPHODIESTERASE ELAC PROTEIN 1"/>
    <property type="match status" value="1"/>
</dbReference>
<dbReference type="RefSeq" id="WP_212608751.1">
    <property type="nucleotide sequence ID" value="NZ_CP073910.1"/>
</dbReference>
<evidence type="ECO:0000313" key="4">
    <source>
        <dbReference type="EMBL" id="QUT05054.1"/>
    </source>
</evidence>
<feature type="chain" id="PRO_5037723021" evidence="2">
    <location>
        <begin position="25"/>
        <end position="337"/>
    </location>
</feature>
<accession>A0A975K578</accession>
<dbReference type="Proteomes" id="UP000681425">
    <property type="component" value="Chromosome"/>
</dbReference>
<evidence type="ECO:0000313" key="5">
    <source>
        <dbReference type="Proteomes" id="UP000681425"/>
    </source>
</evidence>